<comment type="catalytic activity">
    <reaction evidence="13 14">
        <text>L-lysyl-tRNA(Lys) + a 1,2-diacyl-sn-glycero-3-phospho-(1'-sn-glycerol) = a 1,2-diacyl-sn-glycero-3-phospho-1'-(3'-O-L-lysyl)-sn-glycerol + tRNA(Lys)</text>
        <dbReference type="Rhea" id="RHEA:10668"/>
        <dbReference type="Rhea" id="RHEA-COMP:9696"/>
        <dbReference type="Rhea" id="RHEA-COMP:9697"/>
        <dbReference type="ChEBI" id="CHEBI:64716"/>
        <dbReference type="ChEBI" id="CHEBI:75792"/>
        <dbReference type="ChEBI" id="CHEBI:78442"/>
        <dbReference type="ChEBI" id="CHEBI:78529"/>
        <dbReference type="EC" id="2.3.2.3"/>
    </reaction>
</comment>
<evidence type="ECO:0000256" key="10">
    <source>
        <dbReference type="ARBA" id="ARBA00023136"/>
    </source>
</evidence>
<protein>
    <recommendedName>
        <fullName evidence="4 14">Phosphatidylglycerol lysyltransferase</fullName>
        <ecNumber evidence="3 14">2.3.2.3</ecNumber>
    </recommendedName>
    <alternativeName>
        <fullName evidence="12 14">Lysylphosphatidylglycerol synthase</fullName>
    </alternativeName>
</protein>
<sequence length="850" mass="97045">MRLKNISRKNLLDFAKIVFLVLISAYILYEGQKELRSIDLSKTVQMLRSFSTSTILMFTFLGLFANALMTLYDFFIASYLKLDIEKSSIFNVSFIANSINNVSGLGGLTGASIRAVFFKKSASSTDDIVKYELLVVPATGVGLSVLSGVVLLNYSYIKPIILENKWLMAVLLGFIAYFFIYFFIDAIYFWYKKQPYMGLNKDSVIIKLKLLAVSLLEWVSACILLYFIVYQYDKGFSFVPVLVSFTLASIAGVASMLPGGAGSFDFILLLGFKYYGMNVESALAALVMYRIFYYFLPLLIGIIITFSKQLLAGRKTKAKNEQLKNLINRTSNFTNFFLSFLVLISGIVLMTSALVPGLVERLKIAYRILSLPIMHWSNQISICVGILLIFISKEIGMKVKRSYYATLFLLFCGAAATFLKGFDYEETIVLAFVFMLLFFSKESFYRKSLPFNWLKTMFTVLLSLVGILIYVELRHMILVDFLAVYRTARVPGMLRFNSVFTGAVSYVSLVAFIIVWQLTKPSIEKDERYESIDDEKLKTFLESNKGNFLTHLIFLRDKHIFWAQGGNVAIVFEKSHNMIVVLGDPIGNDRLFSEGITEFLNFIDEYGYKAAFYQVSDIYLPMYHDLGYVFFKLGETALVNLAEFDLQGPESRSFRNVLSRFNKDGIEFKLLDYLPDELYDELKQVSDQWLGKRKEMGFSLGNFDKNYLKHSPVAVVKIAGTNQIVAFATVMPSYDGNKSVSLDLMRFKNDAPKNTMTFLILNLLMSYKDKNYEIFNLGMVPLNNVGNKQRAHMPEKLAYLMTLYGNHIYSFAGLRSYKAKFSPLWEPRYLAYENIMWLPSSLIEAILLIH</sequence>
<dbReference type="PANTHER" id="PTHR34697">
    <property type="entry name" value="PHOSPHATIDYLGLYCEROL LYSYLTRANSFERASE"/>
    <property type="match status" value="1"/>
</dbReference>
<feature type="transmembrane region" description="Helical" evidence="14">
    <location>
        <begin position="373"/>
        <end position="391"/>
    </location>
</feature>
<dbReference type="NCBIfam" id="TIGR00374">
    <property type="entry name" value="flippase-like domain"/>
    <property type="match status" value="1"/>
</dbReference>
<dbReference type="Pfam" id="PF03706">
    <property type="entry name" value="LPG_synthase_TM"/>
    <property type="match status" value="1"/>
</dbReference>
<dbReference type="InterPro" id="IPR022791">
    <property type="entry name" value="L-PG_synthase/AglD"/>
</dbReference>
<feature type="transmembrane region" description="Helical" evidence="14">
    <location>
        <begin position="457"/>
        <end position="478"/>
    </location>
</feature>
<organism evidence="16 17">
    <name type="scientific">Sedimentibacter saalensis</name>
    <dbReference type="NCBI Taxonomy" id="130788"/>
    <lineage>
        <taxon>Bacteria</taxon>
        <taxon>Bacillati</taxon>
        <taxon>Bacillota</taxon>
        <taxon>Tissierellia</taxon>
        <taxon>Sedimentibacter</taxon>
    </lineage>
</organism>
<evidence type="ECO:0000256" key="7">
    <source>
        <dbReference type="ARBA" id="ARBA00022692"/>
    </source>
</evidence>
<feature type="transmembrane region" description="Helical" evidence="14">
    <location>
        <begin position="403"/>
        <end position="422"/>
    </location>
</feature>
<keyword evidence="7 14" id="KW-0812">Transmembrane</keyword>
<keyword evidence="17" id="KW-1185">Reference proteome</keyword>
<comment type="caution">
    <text evidence="16">The sequence shown here is derived from an EMBL/GenBank/DDBJ whole genome shotgun (WGS) entry which is preliminary data.</text>
</comment>
<keyword evidence="6 14" id="KW-0808">Transferase</keyword>
<dbReference type="GO" id="GO:0046677">
    <property type="term" value="P:response to antibiotic"/>
    <property type="evidence" value="ECO:0007669"/>
    <property type="project" value="UniProtKB-KW"/>
</dbReference>
<name>A0A562J884_9FIRM</name>
<feature type="transmembrane region" description="Helical" evidence="14">
    <location>
        <begin position="49"/>
        <end position="77"/>
    </location>
</feature>
<feature type="transmembrane region" description="Helical" evidence="14">
    <location>
        <begin position="12"/>
        <end position="29"/>
    </location>
</feature>
<evidence type="ECO:0000256" key="9">
    <source>
        <dbReference type="ARBA" id="ARBA00023098"/>
    </source>
</evidence>
<keyword evidence="11 14" id="KW-0046">Antibiotic resistance</keyword>
<keyword evidence="9 14" id="KW-0443">Lipid metabolism</keyword>
<proteinExistence type="inferred from homology"/>
<dbReference type="NCBIfam" id="NF033480">
    <property type="entry name" value="bifunc_MprF"/>
    <property type="match status" value="1"/>
</dbReference>
<evidence type="ECO:0000256" key="5">
    <source>
        <dbReference type="ARBA" id="ARBA00022475"/>
    </source>
</evidence>
<dbReference type="GO" id="GO:0005886">
    <property type="term" value="C:plasma membrane"/>
    <property type="evidence" value="ECO:0007669"/>
    <property type="project" value="UniProtKB-SubCell"/>
</dbReference>
<keyword evidence="5" id="KW-1003">Cell membrane</keyword>
<evidence type="ECO:0000313" key="16">
    <source>
        <dbReference type="EMBL" id="TWH79408.1"/>
    </source>
</evidence>
<dbReference type="Proteomes" id="UP000315343">
    <property type="component" value="Unassembled WGS sequence"/>
</dbReference>
<comment type="similarity">
    <text evidence="2 14">Belongs to the LPG synthase family.</text>
</comment>
<evidence type="ECO:0000256" key="2">
    <source>
        <dbReference type="ARBA" id="ARBA00008627"/>
    </source>
</evidence>
<evidence type="ECO:0000256" key="12">
    <source>
        <dbReference type="ARBA" id="ARBA00031899"/>
    </source>
</evidence>
<dbReference type="GO" id="GO:0006629">
    <property type="term" value="P:lipid metabolic process"/>
    <property type="evidence" value="ECO:0007669"/>
    <property type="project" value="UniProtKB-KW"/>
</dbReference>
<feature type="transmembrane region" description="Helical" evidence="14">
    <location>
        <begin position="89"/>
        <end position="113"/>
    </location>
</feature>
<comment type="function">
    <text evidence="14">Catalyzes the transfer of a lysyl group from L-lysyl-tRNA(Lys) to membrane-bound phosphatidylglycerol (PG), which produces lysylphosphatidylglycerol (LPG), a major component of the bacterial membrane with a positive net charge. LPG synthesis contributes to bacterial virulence as it is involved in the resistance mechanism against cationic antimicrobial peptides (CAMP) produces by the host's immune system (defensins, cathelicidins) and by the competing microorganisms.</text>
</comment>
<feature type="transmembrane region" description="Helical" evidence="14">
    <location>
        <begin position="133"/>
        <end position="154"/>
    </location>
</feature>
<reference evidence="16 17" key="1">
    <citation type="submission" date="2019-07" db="EMBL/GenBank/DDBJ databases">
        <title>Genomic Encyclopedia of Type Strains, Phase I: the one thousand microbial genomes (KMG-I) project.</title>
        <authorList>
            <person name="Kyrpides N."/>
        </authorList>
    </citation>
    <scope>NUCLEOTIDE SEQUENCE [LARGE SCALE GENOMIC DNA]</scope>
    <source>
        <strain evidence="16 17">DSM 13558</strain>
    </source>
</reference>
<gene>
    <name evidence="14" type="primary">mprF</name>
    <name evidence="16" type="ORF">LY60_02386</name>
</gene>
<keyword evidence="8 14" id="KW-1133">Transmembrane helix</keyword>
<evidence type="ECO:0000313" key="17">
    <source>
        <dbReference type="Proteomes" id="UP000315343"/>
    </source>
</evidence>
<dbReference type="InterPro" id="IPR051211">
    <property type="entry name" value="PG_lysyltransferase"/>
</dbReference>
<evidence type="ECO:0000256" key="6">
    <source>
        <dbReference type="ARBA" id="ARBA00022679"/>
    </source>
</evidence>
<evidence type="ECO:0000256" key="13">
    <source>
        <dbReference type="ARBA" id="ARBA00047540"/>
    </source>
</evidence>
<comment type="subcellular location">
    <subcellularLocation>
        <location evidence="1 14">Cell membrane</location>
        <topology evidence="1 14">Multi-pass membrane protein</topology>
    </subcellularLocation>
</comment>
<dbReference type="InterPro" id="IPR024320">
    <property type="entry name" value="LPG_synthase_C"/>
</dbReference>
<dbReference type="SUPFAM" id="SSF55729">
    <property type="entry name" value="Acyl-CoA N-acyltransferases (Nat)"/>
    <property type="match status" value="1"/>
</dbReference>
<dbReference type="EMBL" id="VLKH01000006">
    <property type="protein sequence ID" value="TWH79408.1"/>
    <property type="molecule type" value="Genomic_DNA"/>
</dbReference>
<evidence type="ECO:0000256" key="4">
    <source>
        <dbReference type="ARBA" id="ARBA00021546"/>
    </source>
</evidence>
<feature type="transmembrane region" description="Helical" evidence="14">
    <location>
        <begin position="291"/>
        <end position="312"/>
    </location>
</feature>
<feature type="transmembrane region" description="Helical" evidence="14">
    <location>
        <begin position="498"/>
        <end position="518"/>
    </location>
</feature>
<feature type="transmembrane region" description="Helical" evidence="14">
    <location>
        <begin position="241"/>
        <end position="271"/>
    </location>
</feature>
<feature type="transmembrane region" description="Helical" evidence="14">
    <location>
        <begin position="166"/>
        <end position="190"/>
    </location>
</feature>
<dbReference type="RefSeq" id="WP_170226193.1">
    <property type="nucleotide sequence ID" value="NZ_VLKH01000006.1"/>
</dbReference>
<evidence type="ECO:0000256" key="3">
    <source>
        <dbReference type="ARBA" id="ARBA00012014"/>
    </source>
</evidence>
<dbReference type="InterPro" id="IPR016181">
    <property type="entry name" value="Acyl_CoA_acyltransferase"/>
</dbReference>
<dbReference type="PANTHER" id="PTHR34697:SF2">
    <property type="entry name" value="PHOSPHATIDYLGLYCEROL LYSYLTRANSFERASE"/>
    <property type="match status" value="1"/>
</dbReference>
<feature type="transmembrane region" description="Helical" evidence="14">
    <location>
        <begin position="210"/>
        <end position="229"/>
    </location>
</feature>
<accession>A0A562J884</accession>
<dbReference type="AlphaFoldDB" id="A0A562J884"/>
<dbReference type="GO" id="GO:0050071">
    <property type="term" value="F:phosphatidylglycerol lysyltransferase activity"/>
    <property type="evidence" value="ECO:0007669"/>
    <property type="project" value="UniProtKB-EC"/>
</dbReference>
<evidence type="ECO:0000256" key="8">
    <source>
        <dbReference type="ARBA" id="ARBA00022989"/>
    </source>
</evidence>
<dbReference type="GO" id="GO:0055091">
    <property type="term" value="P:phospholipid homeostasis"/>
    <property type="evidence" value="ECO:0007669"/>
    <property type="project" value="TreeGrafter"/>
</dbReference>
<feature type="domain" description="Phosphatidylglycerol lysyltransferase C-terminal" evidence="15">
    <location>
        <begin position="542"/>
        <end position="832"/>
    </location>
</feature>
<evidence type="ECO:0000256" key="14">
    <source>
        <dbReference type="RuleBase" id="RU363042"/>
    </source>
</evidence>
<evidence type="ECO:0000256" key="1">
    <source>
        <dbReference type="ARBA" id="ARBA00004651"/>
    </source>
</evidence>
<feature type="transmembrane region" description="Helical" evidence="14">
    <location>
        <begin position="333"/>
        <end position="353"/>
    </location>
</feature>
<dbReference type="Pfam" id="PF09924">
    <property type="entry name" value="LPG_synthase_C"/>
    <property type="match status" value="1"/>
</dbReference>
<dbReference type="EC" id="2.3.2.3" evidence="3 14"/>
<keyword evidence="10 14" id="KW-0472">Membrane</keyword>
<evidence type="ECO:0000259" key="15">
    <source>
        <dbReference type="Pfam" id="PF09924"/>
    </source>
</evidence>
<evidence type="ECO:0000256" key="11">
    <source>
        <dbReference type="ARBA" id="ARBA00023251"/>
    </source>
</evidence>